<feature type="domain" description="Cytochrome b561 bacterial/Ni-hydrogenase" evidence="13">
    <location>
        <begin position="72"/>
        <end position="244"/>
    </location>
</feature>
<keyword evidence="3" id="KW-1003">Cell membrane</keyword>
<feature type="transmembrane region" description="Helical" evidence="12">
    <location>
        <begin position="78"/>
        <end position="98"/>
    </location>
</feature>
<evidence type="ECO:0000256" key="2">
    <source>
        <dbReference type="ARBA" id="ARBA00022448"/>
    </source>
</evidence>
<keyword evidence="6" id="KW-0479">Metal-binding</keyword>
<dbReference type="GO" id="GO:0020037">
    <property type="term" value="F:heme binding"/>
    <property type="evidence" value="ECO:0007669"/>
    <property type="project" value="TreeGrafter"/>
</dbReference>
<feature type="transmembrane region" description="Helical" evidence="12">
    <location>
        <begin position="220"/>
        <end position="238"/>
    </location>
</feature>
<dbReference type="PANTHER" id="PTHR30529">
    <property type="entry name" value="CYTOCHROME B561"/>
    <property type="match status" value="1"/>
</dbReference>
<proteinExistence type="inferred from homology"/>
<evidence type="ECO:0000256" key="7">
    <source>
        <dbReference type="ARBA" id="ARBA00022982"/>
    </source>
</evidence>
<reference evidence="14 15" key="1">
    <citation type="journal article" date="2024" name="Science">
        <title>Giant polyketide synthase enzymes in the biosynthesis of giant marine polyether toxins.</title>
        <authorList>
            <person name="Fallon T.R."/>
            <person name="Shende V.V."/>
            <person name="Wierzbicki I.H."/>
            <person name="Pendleton A.L."/>
            <person name="Watervoot N.F."/>
            <person name="Auber R.P."/>
            <person name="Gonzalez D.J."/>
            <person name="Wisecaver J.H."/>
            <person name="Moore B.S."/>
        </authorList>
    </citation>
    <scope>NUCLEOTIDE SEQUENCE [LARGE SCALE GENOMIC DNA]</scope>
    <source>
        <strain evidence="14 15">12B1</strain>
    </source>
</reference>
<keyword evidence="4" id="KW-0349">Heme</keyword>
<keyword evidence="15" id="KW-1185">Reference proteome</keyword>
<accession>A0AB34J589</accession>
<evidence type="ECO:0000256" key="8">
    <source>
        <dbReference type="ARBA" id="ARBA00022989"/>
    </source>
</evidence>
<protein>
    <recommendedName>
        <fullName evidence="13">Cytochrome b561 bacterial/Ni-hydrogenase domain-containing protein</fullName>
    </recommendedName>
</protein>
<evidence type="ECO:0000256" key="11">
    <source>
        <dbReference type="ARBA" id="ARBA00037975"/>
    </source>
</evidence>
<dbReference type="InterPro" id="IPR016174">
    <property type="entry name" value="Di-haem_cyt_TM"/>
</dbReference>
<keyword evidence="7" id="KW-0249">Electron transport</keyword>
<evidence type="ECO:0000256" key="9">
    <source>
        <dbReference type="ARBA" id="ARBA00023004"/>
    </source>
</evidence>
<sequence length="255" mass="27700">MMRSALLPRLQLGGALLPRITSRASLAGRVQMSSILTPRAAAPPPSAKHSISPLRSAFRSLCSGAQALEEQYARPLQWVHWLTAFGTIAIIGTVKGSQWTTGPTILGTKGETKATLMLWHKSTAVLVTALFVPRVLLRMFTKLPAELEGHFVEHILAKIGHASLYAFMLAMPATGMAMGYFGGKGVPFFGVYTIPGKVDKTPEDGKFAGKMFKLHKQWGFFYPYVIGGHLSAVGYHLMKGQAILTRINPLATLPK</sequence>
<evidence type="ECO:0000313" key="15">
    <source>
        <dbReference type="Proteomes" id="UP001515480"/>
    </source>
</evidence>
<keyword evidence="5 12" id="KW-0812">Transmembrane</keyword>
<feature type="transmembrane region" description="Helical" evidence="12">
    <location>
        <begin position="164"/>
        <end position="182"/>
    </location>
</feature>
<keyword evidence="9" id="KW-0408">Iron</keyword>
<evidence type="ECO:0000256" key="5">
    <source>
        <dbReference type="ARBA" id="ARBA00022692"/>
    </source>
</evidence>
<evidence type="ECO:0000256" key="12">
    <source>
        <dbReference type="SAM" id="Phobius"/>
    </source>
</evidence>
<dbReference type="Pfam" id="PF01292">
    <property type="entry name" value="Ni_hydr_CYTB"/>
    <property type="match status" value="1"/>
</dbReference>
<evidence type="ECO:0000256" key="4">
    <source>
        <dbReference type="ARBA" id="ARBA00022617"/>
    </source>
</evidence>
<keyword evidence="2" id="KW-0813">Transport</keyword>
<comment type="caution">
    <text evidence="14">The sequence shown here is derived from an EMBL/GenBank/DDBJ whole genome shotgun (WGS) entry which is preliminary data.</text>
</comment>
<dbReference type="AlphaFoldDB" id="A0AB34J589"/>
<dbReference type="GO" id="GO:0046872">
    <property type="term" value="F:metal ion binding"/>
    <property type="evidence" value="ECO:0007669"/>
    <property type="project" value="UniProtKB-KW"/>
</dbReference>
<keyword evidence="10 12" id="KW-0472">Membrane</keyword>
<dbReference type="SUPFAM" id="SSF81342">
    <property type="entry name" value="Transmembrane di-heme cytochromes"/>
    <property type="match status" value="1"/>
</dbReference>
<dbReference type="GO" id="GO:0022904">
    <property type="term" value="P:respiratory electron transport chain"/>
    <property type="evidence" value="ECO:0007669"/>
    <property type="project" value="InterPro"/>
</dbReference>
<dbReference type="InterPro" id="IPR011577">
    <property type="entry name" value="Cyt_b561_bac/Ni-Hgenase"/>
</dbReference>
<organism evidence="14 15">
    <name type="scientific">Prymnesium parvum</name>
    <name type="common">Toxic golden alga</name>
    <dbReference type="NCBI Taxonomy" id="97485"/>
    <lineage>
        <taxon>Eukaryota</taxon>
        <taxon>Haptista</taxon>
        <taxon>Haptophyta</taxon>
        <taxon>Prymnesiophyceae</taxon>
        <taxon>Prymnesiales</taxon>
        <taxon>Prymnesiaceae</taxon>
        <taxon>Prymnesium</taxon>
    </lineage>
</organism>
<evidence type="ECO:0000256" key="10">
    <source>
        <dbReference type="ARBA" id="ARBA00023136"/>
    </source>
</evidence>
<keyword evidence="8 12" id="KW-1133">Transmembrane helix</keyword>
<comment type="subcellular location">
    <subcellularLocation>
        <location evidence="1">Cell membrane</location>
        <topology evidence="1">Multi-pass membrane protein</topology>
    </subcellularLocation>
</comment>
<evidence type="ECO:0000256" key="3">
    <source>
        <dbReference type="ARBA" id="ARBA00022475"/>
    </source>
</evidence>
<name>A0AB34J589_PRYPA</name>
<feature type="transmembrane region" description="Helical" evidence="12">
    <location>
        <begin position="118"/>
        <end position="137"/>
    </location>
</feature>
<evidence type="ECO:0000256" key="1">
    <source>
        <dbReference type="ARBA" id="ARBA00004651"/>
    </source>
</evidence>
<dbReference type="GO" id="GO:0009055">
    <property type="term" value="F:electron transfer activity"/>
    <property type="evidence" value="ECO:0007669"/>
    <property type="project" value="InterPro"/>
</dbReference>
<dbReference type="GO" id="GO:0005886">
    <property type="term" value="C:plasma membrane"/>
    <property type="evidence" value="ECO:0007669"/>
    <property type="project" value="UniProtKB-SubCell"/>
</dbReference>
<evidence type="ECO:0000256" key="6">
    <source>
        <dbReference type="ARBA" id="ARBA00022723"/>
    </source>
</evidence>
<gene>
    <name evidence="14" type="ORF">AB1Y20_003938</name>
</gene>
<dbReference type="PANTHER" id="PTHR30529:SF1">
    <property type="entry name" value="CYTOCHROME B561 HOMOLOG 2"/>
    <property type="match status" value="1"/>
</dbReference>
<evidence type="ECO:0000259" key="13">
    <source>
        <dbReference type="Pfam" id="PF01292"/>
    </source>
</evidence>
<dbReference type="Proteomes" id="UP001515480">
    <property type="component" value="Unassembled WGS sequence"/>
</dbReference>
<comment type="similarity">
    <text evidence="11">Belongs to the cytochrome b561 family.</text>
</comment>
<dbReference type="InterPro" id="IPR052168">
    <property type="entry name" value="Cytochrome_b561_oxidase"/>
</dbReference>
<evidence type="ECO:0000313" key="14">
    <source>
        <dbReference type="EMBL" id="KAL1514853.1"/>
    </source>
</evidence>
<dbReference type="EMBL" id="JBGBPQ010000012">
    <property type="protein sequence ID" value="KAL1514853.1"/>
    <property type="molecule type" value="Genomic_DNA"/>
</dbReference>